<dbReference type="Gene3D" id="3.30.360.10">
    <property type="entry name" value="Dihydrodipicolinate Reductase, domain 2"/>
    <property type="match status" value="1"/>
</dbReference>
<dbReference type="PANTHER" id="PTHR22604:SF105">
    <property type="entry name" value="TRANS-1,2-DIHYDROBENZENE-1,2-DIOL DEHYDROGENASE"/>
    <property type="match status" value="1"/>
</dbReference>
<feature type="domain" description="Gfo/Idh/MocA-like oxidoreductase N-terminal" evidence="3">
    <location>
        <begin position="4"/>
        <end position="119"/>
    </location>
</feature>
<dbReference type="RefSeq" id="WP_212949284.1">
    <property type="nucleotide sequence ID" value="NZ_BORI01000009.1"/>
</dbReference>
<evidence type="ECO:0000313" key="6">
    <source>
        <dbReference type="Proteomes" id="UP000680670"/>
    </source>
</evidence>
<proteinExistence type="inferred from homology"/>
<evidence type="ECO:0000313" key="5">
    <source>
        <dbReference type="EMBL" id="GIN98344.1"/>
    </source>
</evidence>
<dbReference type="InterPro" id="IPR055170">
    <property type="entry name" value="GFO_IDH_MocA-like_dom"/>
</dbReference>
<name>A0ABQ4L2B9_SIMTE</name>
<protein>
    <submittedName>
        <fullName evidence="5">NDP-hexose-3-ketoreductase</fullName>
    </submittedName>
</protein>
<accession>A0ABQ4L2B9</accession>
<keyword evidence="2" id="KW-0560">Oxidoreductase</keyword>
<dbReference type="Gene3D" id="3.40.50.720">
    <property type="entry name" value="NAD(P)-binding Rossmann-like Domain"/>
    <property type="match status" value="1"/>
</dbReference>
<dbReference type="InterPro" id="IPR050984">
    <property type="entry name" value="Gfo/Idh/MocA_domain"/>
</dbReference>
<dbReference type="PANTHER" id="PTHR22604">
    <property type="entry name" value="OXIDOREDUCTASES"/>
    <property type="match status" value="1"/>
</dbReference>
<keyword evidence="6" id="KW-1185">Reference proteome</keyword>
<feature type="domain" description="GFO/IDH/MocA-like oxidoreductase" evidence="4">
    <location>
        <begin position="128"/>
        <end position="244"/>
    </location>
</feature>
<comment type="similarity">
    <text evidence="1">Belongs to the Gfo/Idh/MocA family.</text>
</comment>
<dbReference type="SUPFAM" id="SSF55347">
    <property type="entry name" value="Glyceraldehyde-3-phosphate dehydrogenase-like, C-terminal domain"/>
    <property type="match status" value="1"/>
</dbReference>
<dbReference type="Proteomes" id="UP000680670">
    <property type="component" value="Unassembled WGS sequence"/>
</dbReference>
<dbReference type="InterPro" id="IPR000683">
    <property type="entry name" value="Gfo/Idh/MocA-like_OxRdtase_N"/>
</dbReference>
<dbReference type="Pfam" id="PF22725">
    <property type="entry name" value="GFO_IDH_MocA_C3"/>
    <property type="match status" value="1"/>
</dbReference>
<sequence length="329" mass="37526">MRTINWGVLGAANIAYTEVVPAIRRSDGGNIVAVASRNTEKAKRFNVPKLYPTYEGLLEDNQVDAVYIPLPNALHKKWAIKALEAKKHVLVEKPATISEDDMKEIVDAADRNDVIFMEAFMYQFHAQHQYVRELLESRIIGDYRFVKAHFSFFLDNQEDIRLDQELGGGAFWDVGCYGVHALTQIIGMKPTSVSMFGKIDHNHQVDTTSVCFFTDDKNRCAEISASFEGPFVDRYEIFGEKGAIIVESAFRPDVSKDGSGKVKVINLDGHEIKRESFIDDQYLNQIKHFQECILSRKLPIYNQRDSLEVVKYIENGYRSLQNDSKMIEL</sequence>
<comment type="caution">
    <text evidence="5">The sequence shown here is derived from an EMBL/GenBank/DDBJ whole genome shotgun (WGS) entry which is preliminary data.</text>
</comment>
<reference evidence="5 6" key="1">
    <citation type="submission" date="2021-03" db="EMBL/GenBank/DDBJ databases">
        <title>Antimicrobial resistance genes in bacteria isolated from Japanese honey, and their potential for conferring macrolide and lincosamide resistance in the American foulbrood pathogen Paenibacillus larvae.</title>
        <authorList>
            <person name="Okamoto M."/>
            <person name="Kumagai M."/>
            <person name="Kanamori H."/>
            <person name="Takamatsu D."/>
        </authorList>
    </citation>
    <scope>NUCLEOTIDE SEQUENCE [LARGE SCALE GENOMIC DNA]</scope>
    <source>
        <strain evidence="5 6">J6TS1</strain>
    </source>
</reference>
<evidence type="ECO:0000259" key="4">
    <source>
        <dbReference type="Pfam" id="PF22725"/>
    </source>
</evidence>
<organism evidence="5 6">
    <name type="scientific">Siminovitchia terrae</name>
    <name type="common">Bacillus terrae</name>
    <dbReference type="NCBI Taxonomy" id="1914933"/>
    <lineage>
        <taxon>Bacteria</taxon>
        <taxon>Bacillati</taxon>
        <taxon>Bacillota</taxon>
        <taxon>Bacilli</taxon>
        <taxon>Bacillales</taxon>
        <taxon>Bacillaceae</taxon>
        <taxon>Siminovitchia</taxon>
    </lineage>
</organism>
<evidence type="ECO:0000259" key="3">
    <source>
        <dbReference type="Pfam" id="PF01408"/>
    </source>
</evidence>
<dbReference type="InterPro" id="IPR036291">
    <property type="entry name" value="NAD(P)-bd_dom_sf"/>
</dbReference>
<dbReference type="SUPFAM" id="SSF51735">
    <property type="entry name" value="NAD(P)-binding Rossmann-fold domains"/>
    <property type="match status" value="1"/>
</dbReference>
<gene>
    <name evidence="5" type="ORF">J6TS1_42140</name>
</gene>
<dbReference type="Pfam" id="PF01408">
    <property type="entry name" value="GFO_IDH_MocA"/>
    <property type="match status" value="1"/>
</dbReference>
<evidence type="ECO:0000256" key="1">
    <source>
        <dbReference type="ARBA" id="ARBA00010928"/>
    </source>
</evidence>
<evidence type="ECO:0000256" key="2">
    <source>
        <dbReference type="ARBA" id="ARBA00023002"/>
    </source>
</evidence>
<dbReference type="EMBL" id="BORJ01000014">
    <property type="protein sequence ID" value="GIN98344.1"/>
    <property type="molecule type" value="Genomic_DNA"/>
</dbReference>